<organism evidence="1 2">
    <name type="scientific">Dallia pectoralis</name>
    <name type="common">Alaska blackfish</name>
    <dbReference type="NCBI Taxonomy" id="75939"/>
    <lineage>
        <taxon>Eukaryota</taxon>
        <taxon>Metazoa</taxon>
        <taxon>Chordata</taxon>
        <taxon>Craniata</taxon>
        <taxon>Vertebrata</taxon>
        <taxon>Euteleostomi</taxon>
        <taxon>Actinopterygii</taxon>
        <taxon>Neopterygii</taxon>
        <taxon>Teleostei</taxon>
        <taxon>Protacanthopterygii</taxon>
        <taxon>Esociformes</taxon>
        <taxon>Umbridae</taxon>
        <taxon>Dallia</taxon>
    </lineage>
</organism>
<gene>
    <name evidence="1" type="ORF">DPEC_G00051120</name>
</gene>
<protein>
    <submittedName>
        <fullName evidence="1">Uncharacterized protein</fullName>
    </submittedName>
</protein>
<accession>A0ACC2HBG0</accession>
<comment type="caution">
    <text evidence="1">The sequence shown here is derived from an EMBL/GenBank/DDBJ whole genome shotgun (WGS) entry which is preliminary data.</text>
</comment>
<evidence type="ECO:0000313" key="1">
    <source>
        <dbReference type="EMBL" id="KAJ8013231.1"/>
    </source>
</evidence>
<dbReference type="Proteomes" id="UP001157502">
    <property type="component" value="Chromosome 4"/>
</dbReference>
<proteinExistence type="predicted"/>
<evidence type="ECO:0000313" key="2">
    <source>
        <dbReference type="Proteomes" id="UP001157502"/>
    </source>
</evidence>
<reference evidence="1" key="1">
    <citation type="submission" date="2021-05" db="EMBL/GenBank/DDBJ databases">
        <authorList>
            <person name="Pan Q."/>
            <person name="Jouanno E."/>
            <person name="Zahm M."/>
            <person name="Klopp C."/>
            <person name="Cabau C."/>
            <person name="Louis A."/>
            <person name="Berthelot C."/>
            <person name="Parey E."/>
            <person name="Roest Crollius H."/>
            <person name="Montfort J."/>
            <person name="Robinson-Rechavi M."/>
            <person name="Bouchez O."/>
            <person name="Lampietro C."/>
            <person name="Lopez Roques C."/>
            <person name="Donnadieu C."/>
            <person name="Postlethwait J."/>
            <person name="Bobe J."/>
            <person name="Dillon D."/>
            <person name="Chandos A."/>
            <person name="von Hippel F."/>
            <person name="Guiguen Y."/>
        </authorList>
    </citation>
    <scope>NUCLEOTIDE SEQUENCE</scope>
    <source>
        <strain evidence="1">YG-Jan2019</strain>
    </source>
</reference>
<name>A0ACC2HBG0_DALPE</name>
<dbReference type="EMBL" id="CM055731">
    <property type="protein sequence ID" value="KAJ8013231.1"/>
    <property type="molecule type" value="Genomic_DNA"/>
</dbReference>
<sequence length="258" mass="28972">MGLADEGGLDVRPDVSLKQCPSEDIAEVAVGTDHDYAIAPNPGLKSEKEYHPDYVPSVFPQRKQSTLKLNRLQRLKNRSRKKQGELTQQVHTPDSETTESEHELDTDPVALESQHTLNPPSEHELDTDPVAPESQQTLHPPVADGHIVIMEPFAIAQPVTVKVEAEDAPLELKNEHDWSPPENMAGDSYADDPSSSTQTLGTLPAKELYEVHLQRKIRKSDMEMELIKHQVEETKLNIKKASLEIELLEHQLKEIKKQ</sequence>
<keyword evidence="2" id="KW-1185">Reference proteome</keyword>